<dbReference type="InterPro" id="IPR000182">
    <property type="entry name" value="GNAT_dom"/>
</dbReference>
<dbReference type="GO" id="GO:0005737">
    <property type="term" value="C:cytoplasm"/>
    <property type="evidence" value="ECO:0007669"/>
    <property type="project" value="TreeGrafter"/>
</dbReference>
<evidence type="ECO:0000259" key="1">
    <source>
        <dbReference type="Pfam" id="PF13302"/>
    </source>
</evidence>
<comment type="caution">
    <text evidence="2">The sequence shown here is derived from an EMBL/GenBank/DDBJ whole genome shotgun (WGS) entry which is preliminary data.</text>
</comment>
<gene>
    <name evidence="2" type="ORF">EV196_103405</name>
</gene>
<keyword evidence="3" id="KW-1185">Reference proteome</keyword>
<dbReference type="EMBL" id="SLUP01000003">
    <property type="protein sequence ID" value="TCL66984.1"/>
    <property type="molecule type" value="Genomic_DNA"/>
</dbReference>
<sequence>MNLKKMKTNFPILESERTILRQFVASDLQNVFQGLSHPEVIKYYGVSFKSLEETKEQMTWFSNLEKNENGIWWAVCSKTSRKFLGAAGLNDVSKEDKKAEIGFWLLPEYWGNGFITEIVPLLFNYAFNCIGLNRIEAFVETENTNCKKVLEKLNFNLESSLKDCEIKNDKLINLDIYSKLNTQ</sequence>
<reference evidence="2 3" key="1">
    <citation type="submission" date="2019-03" db="EMBL/GenBank/DDBJ databases">
        <title>Genomic Encyclopedia of Type Strains, Phase IV (KMG-IV): sequencing the most valuable type-strain genomes for metagenomic binning, comparative biology and taxonomic classification.</title>
        <authorList>
            <person name="Goeker M."/>
        </authorList>
    </citation>
    <scope>NUCLEOTIDE SEQUENCE [LARGE SCALE GENOMIC DNA]</scope>
    <source>
        <strain evidence="2 3">DSM 18792</strain>
    </source>
</reference>
<accession>A0A4R1RLA0</accession>
<dbReference type="SUPFAM" id="SSF55729">
    <property type="entry name" value="Acyl-CoA N-acyltransferases (Nat)"/>
    <property type="match status" value="1"/>
</dbReference>
<dbReference type="PANTHER" id="PTHR43792:SF9">
    <property type="entry name" value="RIBOSOMAL-PROTEIN-ALANINE ACETYLTRANSFERASE"/>
    <property type="match status" value="1"/>
</dbReference>
<dbReference type="Proteomes" id="UP000295455">
    <property type="component" value="Unassembled WGS sequence"/>
</dbReference>
<proteinExistence type="predicted"/>
<dbReference type="AlphaFoldDB" id="A0A4R1RLA0"/>
<dbReference type="Gene3D" id="3.40.630.30">
    <property type="match status" value="1"/>
</dbReference>
<protein>
    <submittedName>
        <fullName evidence="2">Ribosomal-protein-alanine N-acetyltransferase</fullName>
    </submittedName>
</protein>
<dbReference type="GO" id="GO:0008999">
    <property type="term" value="F:protein-N-terminal-alanine acetyltransferase activity"/>
    <property type="evidence" value="ECO:0007669"/>
    <property type="project" value="TreeGrafter"/>
</dbReference>
<keyword evidence="2" id="KW-0808">Transferase</keyword>
<evidence type="ECO:0000313" key="2">
    <source>
        <dbReference type="EMBL" id="TCL66984.1"/>
    </source>
</evidence>
<evidence type="ECO:0000313" key="3">
    <source>
        <dbReference type="Proteomes" id="UP000295455"/>
    </source>
</evidence>
<feature type="domain" description="N-acetyltransferase" evidence="1">
    <location>
        <begin position="17"/>
        <end position="155"/>
    </location>
</feature>
<dbReference type="PANTHER" id="PTHR43792">
    <property type="entry name" value="GNAT FAMILY, PUTATIVE (AFU_ORTHOLOGUE AFUA_3G00765)-RELATED-RELATED"/>
    <property type="match status" value="1"/>
</dbReference>
<dbReference type="InterPro" id="IPR051531">
    <property type="entry name" value="N-acetyltransferase"/>
</dbReference>
<name>A0A4R1RLA0_9FLAO</name>
<dbReference type="Pfam" id="PF13302">
    <property type="entry name" value="Acetyltransf_3"/>
    <property type="match status" value="1"/>
</dbReference>
<organism evidence="2 3">
    <name type="scientific">Mariniflexile fucanivorans</name>
    <dbReference type="NCBI Taxonomy" id="264023"/>
    <lineage>
        <taxon>Bacteria</taxon>
        <taxon>Pseudomonadati</taxon>
        <taxon>Bacteroidota</taxon>
        <taxon>Flavobacteriia</taxon>
        <taxon>Flavobacteriales</taxon>
        <taxon>Flavobacteriaceae</taxon>
        <taxon>Mariniflexile</taxon>
    </lineage>
</organism>
<dbReference type="InterPro" id="IPR016181">
    <property type="entry name" value="Acyl_CoA_acyltransferase"/>
</dbReference>